<dbReference type="SUPFAM" id="SSF161098">
    <property type="entry name" value="MetI-like"/>
    <property type="match status" value="1"/>
</dbReference>
<organism evidence="11 12">
    <name type="scientific">Macrococcus hajekii</name>
    <dbReference type="NCBI Taxonomy" id="198482"/>
    <lineage>
        <taxon>Bacteria</taxon>
        <taxon>Bacillati</taxon>
        <taxon>Bacillota</taxon>
        <taxon>Bacilli</taxon>
        <taxon>Bacillales</taxon>
        <taxon>Staphylococcaceae</taxon>
        <taxon>Macrococcus</taxon>
    </lineage>
</organism>
<dbReference type="InterPro" id="IPR035906">
    <property type="entry name" value="MetI-like_sf"/>
</dbReference>
<dbReference type="Pfam" id="PF00528">
    <property type="entry name" value="BPD_transp_1"/>
    <property type="match status" value="1"/>
</dbReference>
<dbReference type="GO" id="GO:0015675">
    <property type="term" value="P:nickel cation transport"/>
    <property type="evidence" value="ECO:0007669"/>
    <property type="project" value="UniProtKB-KW"/>
</dbReference>
<comment type="caution">
    <text evidence="11">The sequence shown here is derived from an EMBL/GenBank/DDBJ whole genome shotgun (WGS) entry which is preliminary data.</text>
</comment>
<reference evidence="11 12" key="1">
    <citation type="submission" date="2019-01" db="EMBL/GenBank/DDBJ databases">
        <title>Draft genome sequences of the type strains of six Macrococcus species.</title>
        <authorList>
            <person name="Mazhar S."/>
            <person name="Altermann E."/>
            <person name="Hill C."/>
            <person name="Mcauliffe O."/>
        </authorList>
    </citation>
    <scope>NUCLEOTIDE SEQUENCE [LARGE SCALE GENOMIC DNA]</scope>
    <source>
        <strain evidence="11 12">CCM4809</strain>
    </source>
</reference>
<feature type="transmembrane region" description="Helical" evidence="9">
    <location>
        <begin position="102"/>
        <end position="125"/>
    </location>
</feature>
<feature type="domain" description="ABC transmembrane type-1" evidence="10">
    <location>
        <begin position="98"/>
        <end position="299"/>
    </location>
</feature>
<feature type="transmembrane region" description="Helical" evidence="9">
    <location>
        <begin position="12"/>
        <end position="30"/>
    </location>
</feature>
<dbReference type="OrthoDB" id="9773683at2"/>
<evidence type="ECO:0000256" key="7">
    <source>
        <dbReference type="ARBA" id="ARBA00023112"/>
    </source>
</evidence>
<dbReference type="PANTHER" id="PTHR43163:SF6">
    <property type="entry name" value="DIPEPTIDE TRANSPORT SYSTEM PERMEASE PROTEIN DPPB-RELATED"/>
    <property type="match status" value="1"/>
</dbReference>
<evidence type="ECO:0000256" key="1">
    <source>
        <dbReference type="ARBA" id="ARBA00004651"/>
    </source>
</evidence>
<evidence type="ECO:0000256" key="5">
    <source>
        <dbReference type="ARBA" id="ARBA00022692"/>
    </source>
</evidence>
<evidence type="ECO:0000256" key="9">
    <source>
        <dbReference type="RuleBase" id="RU363032"/>
    </source>
</evidence>
<dbReference type="Pfam" id="PF19300">
    <property type="entry name" value="BPD_transp_1_N"/>
    <property type="match status" value="1"/>
</dbReference>
<feature type="transmembrane region" description="Helical" evidence="9">
    <location>
        <begin position="234"/>
        <end position="259"/>
    </location>
</feature>
<dbReference type="EMBL" id="SCWE01000002">
    <property type="protein sequence ID" value="TDM01786.1"/>
    <property type="molecule type" value="Genomic_DNA"/>
</dbReference>
<feature type="transmembrane region" description="Helical" evidence="9">
    <location>
        <begin position="176"/>
        <end position="195"/>
    </location>
</feature>
<comment type="subcellular location">
    <subcellularLocation>
        <location evidence="1 9">Cell membrane</location>
        <topology evidence="1 9">Multi-pass membrane protein</topology>
    </subcellularLocation>
</comment>
<proteinExistence type="inferred from homology"/>
<sequence>MVQFILKRVSMIIPVYLFAIFITFGMIHLSSVDPAEAYFSAAHIHATDDMLAEKRHELGLDQPFIVQYAKGVVDTLTLNLGKSYVSNQPVWNEISLRLVPTLLLSIISLILAVVISVPLGFLAGIKKGSGIDHLSRFLSFVGASIPSFWLGYLFIYFFAVKLNLLPVGGMEDWTNYILPALTLAFPLIAIYTRLLRVNVMEQLKEPYVQFARTRGLKPAAIYGKHLLRNSISPMIAGLGMNLGHLLTGAIIVEVVFSWPGFGRYFIDAIFNRDVPVIRAYIIIAAVVYLLSNLLVDIIQMFINPRIYRKGSQFR</sequence>
<keyword evidence="2 9" id="KW-0813">Transport</keyword>
<keyword evidence="12" id="KW-1185">Reference proteome</keyword>
<evidence type="ECO:0000256" key="8">
    <source>
        <dbReference type="ARBA" id="ARBA00023136"/>
    </source>
</evidence>
<evidence type="ECO:0000256" key="6">
    <source>
        <dbReference type="ARBA" id="ARBA00022989"/>
    </source>
</evidence>
<dbReference type="Gene3D" id="1.10.3720.10">
    <property type="entry name" value="MetI-like"/>
    <property type="match status" value="1"/>
</dbReference>
<dbReference type="GO" id="GO:0005886">
    <property type="term" value="C:plasma membrane"/>
    <property type="evidence" value="ECO:0007669"/>
    <property type="project" value="UniProtKB-SubCell"/>
</dbReference>
<keyword evidence="5 9" id="KW-0812">Transmembrane</keyword>
<dbReference type="InterPro" id="IPR045621">
    <property type="entry name" value="BPD_transp_1_N"/>
</dbReference>
<evidence type="ECO:0000256" key="4">
    <source>
        <dbReference type="ARBA" id="ARBA00022596"/>
    </source>
</evidence>
<evidence type="ECO:0000259" key="10">
    <source>
        <dbReference type="PROSITE" id="PS50928"/>
    </source>
</evidence>
<name>A0A4R6BJL9_9STAP</name>
<dbReference type="PROSITE" id="PS50928">
    <property type="entry name" value="ABC_TM1"/>
    <property type="match status" value="1"/>
</dbReference>
<dbReference type="GO" id="GO:0055085">
    <property type="term" value="P:transmembrane transport"/>
    <property type="evidence" value="ECO:0007669"/>
    <property type="project" value="InterPro"/>
</dbReference>
<evidence type="ECO:0000256" key="2">
    <source>
        <dbReference type="ARBA" id="ARBA00022448"/>
    </source>
</evidence>
<evidence type="ECO:0000256" key="3">
    <source>
        <dbReference type="ARBA" id="ARBA00022475"/>
    </source>
</evidence>
<keyword evidence="8 9" id="KW-0472">Membrane</keyword>
<evidence type="ECO:0000313" key="12">
    <source>
        <dbReference type="Proteomes" id="UP000295328"/>
    </source>
</evidence>
<dbReference type="AlphaFoldDB" id="A0A4R6BJL9"/>
<feature type="transmembrane region" description="Helical" evidence="9">
    <location>
        <begin position="279"/>
        <end position="302"/>
    </location>
</feature>
<dbReference type="CDD" id="cd06261">
    <property type="entry name" value="TM_PBP2"/>
    <property type="match status" value="1"/>
</dbReference>
<dbReference type="InterPro" id="IPR000515">
    <property type="entry name" value="MetI-like"/>
</dbReference>
<gene>
    <name evidence="11" type="ORF">ERX37_06135</name>
</gene>
<evidence type="ECO:0000313" key="11">
    <source>
        <dbReference type="EMBL" id="TDM01786.1"/>
    </source>
</evidence>
<dbReference type="PANTHER" id="PTHR43163">
    <property type="entry name" value="DIPEPTIDE TRANSPORT SYSTEM PERMEASE PROTEIN DPPB-RELATED"/>
    <property type="match status" value="1"/>
</dbReference>
<keyword evidence="7" id="KW-0406">Ion transport</keyword>
<accession>A0A4R6BJL9</accession>
<dbReference type="Proteomes" id="UP000295328">
    <property type="component" value="Unassembled WGS sequence"/>
</dbReference>
<protein>
    <submittedName>
        <fullName evidence="11">ABC transporter permease subunit</fullName>
    </submittedName>
</protein>
<dbReference type="RefSeq" id="WP_133429806.1">
    <property type="nucleotide sequence ID" value="NZ_BMCC01000003.1"/>
</dbReference>
<keyword evidence="4" id="KW-0533">Nickel</keyword>
<keyword evidence="3" id="KW-1003">Cell membrane</keyword>
<keyword evidence="7" id="KW-0921">Nickel transport</keyword>
<feature type="transmembrane region" description="Helical" evidence="9">
    <location>
        <begin position="137"/>
        <end position="156"/>
    </location>
</feature>
<comment type="similarity">
    <text evidence="9">Belongs to the binding-protein-dependent transport system permease family.</text>
</comment>
<keyword evidence="6 9" id="KW-1133">Transmembrane helix</keyword>